<dbReference type="PANTHER" id="PTHR43462:SF1">
    <property type="entry name" value="ALANYL-TRNA EDITING PROTEIN AARSD1"/>
    <property type="match status" value="1"/>
</dbReference>
<dbReference type="Gene3D" id="3.30.980.10">
    <property type="entry name" value="Threonyl-trna Synthetase, Chain A, domain 2"/>
    <property type="match status" value="1"/>
</dbReference>
<dbReference type="InterPro" id="IPR018163">
    <property type="entry name" value="Thr/Ala-tRNA-synth_IIc_edit"/>
</dbReference>
<accession>A0ABP5EB74</accession>
<reference evidence="4" key="1">
    <citation type="journal article" date="2019" name="Int. J. Syst. Evol. Microbiol.">
        <title>The Global Catalogue of Microorganisms (GCM) 10K type strain sequencing project: providing services to taxonomists for standard genome sequencing and annotation.</title>
        <authorList>
            <consortium name="The Broad Institute Genomics Platform"/>
            <consortium name="The Broad Institute Genome Sequencing Center for Infectious Disease"/>
            <person name="Wu L."/>
            <person name="Ma J."/>
        </authorList>
    </citation>
    <scope>NUCLEOTIDE SEQUENCE [LARGE SCALE GENOMIC DNA]</scope>
    <source>
        <strain evidence="4">JCM 16013</strain>
    </source>
</reference>
<proteinExistence type="predicted"/>
<evidence type="ECO:0008006" key="5">
    <source>
        <dbReference type="Google" id="ProtNLM"/>
    </source>
</evidence>
<evidence type="ECO:0000256" key="1">
    <source>
        <dbReference type="ARBA" id="ARBA00022723"/>
    </source>
</evidence>
<evidence type="ECO:0000313" key="4">
    <source>
        <dbReference type="Proteomes" id="UP001499854"/>
    </source>
</evidence>
<keyword evidence="2" id="KW-0862">Zinc</keyword>
<dbReference type="EMBL" id="BAAAQM010000047">
    <property type="protein sequence ID" value="GAA1992406.1"/>
    <property type="molecule type" value="Genomic_DNA"/>
</dbReference>
<keyword evidence="1" id="KW-0479">Metal-binding</keyword>
<comment type="caution">
    <text evidence="3">The sequence shown here is derived from an EMBL/GenBank/DDBJ whole genome shotgun (WGS) entry which is preliminary data.</text>
</comment>
<dbReference type="InterPro" id="IPR051335">
    <property type="entry name" value="Alanyl-tRNA_Editing_Enzymes"/>
</dbReference>
<dbReference type="Gene3D" id="2.40.30.130">
    <property type="match status" value="1"/>
</dbReference>
<organism evidence="3 4">
    <name type="scientific">Catenulispora subtropica</name>
    <dbReference type="NCBI Taxonomy" id="450798"/>
    <lineage>
        <taxon>Bacteria</taxon>
        <taxon>Bacillati</taxon>
        <taxon>Actinomycetota</taxon>
        <taxon>Actinomycetes</taxon>
        <taxon>Catenulisporales</taxon>
        <taxon>Catenulisporaceae</taxon>
        <taxon>Catenulispora</taxon>
    </lineage>
</organism>
<evidence type="ECO:0000256" key="2">
    <source>
        <dbReference type="ARBA" id="ARBA00022833"/>
    </source>
</evidence>
<name>A0ABP5EB74_9ACTN</name>
<keyword evidence="4" id="KW-1185">Reference proteome</keyword>
<dbReference type="RefSeq" id="WP_344660999.1">
    <property type="nucleotide sequence ID" value="NZ_BAAAQM010000047.1"/>
</dbReference>
<evidence type="ECO:0000313" key="3">
    <source>
        <dbReference type="EMBL" id="GAA1992406.1"/>
    </source>
</evidence>
<dbReference type="PANTHER" id="PTHR43462">
    <property type="entry name" value="ALANYL-TRNA EDITING PROTEIN"/>
    <property type="match status" value="1"/>
</dbReference>
<dbReference type="SUPFAM" id="SSF55186">
    <property type="entry name" value="ThrRS/AlaRS common domain"/>
    <property type="match status" value="1"/>
</dbReference>
<gene>
    <name evidence="3" type="ORF">GCM10009838_65200</name>
</gene>
<dbReference type="Proteomes" id="UP001499854">
    <property type="component" value="Unassembled WGS sequence"/>
</dbReference>
<protein>
    <recommendedName>
        <fullName evidence="5">Metal-dependent hydrolase</fullName>
    </recommendedName>
</protein>
<sequence>MADLTTTLVTFPAGATSGTATVLAVRPLAAGAGAGVVVDTTPFHPLDHSWPDQPGDTGVLVADGTEHAVTDCVTGGVGPEGEFAVGTDIPVRRGDETWRWLAVHVLEDGSAVQPGQQVELRVDQSRRAALSASHTGCHLMALALNEALADRWRKEARTDGLGHPDFDSLAMDTSRIGLDASTDRYRLGKSLRKKGFDPEGLREALPELTAAVNARLAGWLAEDAPVRIDTPGPELTARRQWVCELPEKTIEISCGGTHLHRLGELASLTAELSLSEDGTELVVVTTPKRA</sequence>